<evidence type="ECO:0000256" key="11">
    <source>
        <dbReference type="RuleBase" id="RU004497"/>
    </source>
</evidence>
<evidence type="ECO:0000313" key="13">
    <source>
        <dbReference type="EMBL" id="CAG9180795.1"/>
    </source>
</evidence>
<evidence type="ECO:0000256" key="7">
    <source>
        <dbReference type="ARBA" id="ARBA00023014"/>
    </source>
</evidence>
<dbReference type="PROSITE" id="PS51296">
    <property type="entry name" value="RIESKE"/>
    <property type="match status" value="1"/>
</dbReference>
<dbReference type="PRINTS" id="PR00162">
    <property type="entry name" value="RIESKE"/>
</dbReference>
<proteinExistence type="predicted"/>
<dbReference type="Pfam" id="PF00355">
    <property type="entry name" value="Rieske"/>
    <property type="match status" value="1"/>
</dbReference>
<keyword evidence="10" id="KW-0813">Transport</keyword>
<sequence length="206" mass="22009">MDNVQSSVIDARRRRWLIATSVTGGIGCAATLVPFAAYLGPSARARAEAAPVAVDTAGLSPGEMMTVAWRGMPVFIVNRTTAMMSEVIKATPQVADPASDHTFSMPLPAYCHNLYRSRKDHSALLVVIGICTHLGCTPIARFAPGAQPSLPSDWPGGFLCPCHGSTYDLAGRVFKDKPAPQNLDVPRYMYGASTNLVIGRDEYGEA</sequence>
<keyword evidence="5 10" id="KW-1133">Transmembrane helix</keyword>
<evidence type="ECO:0000256" key="9">
    <source>
        <dbReference type="ARBA" id="ARBA00023157"/>
    </source>
</evidence>
<dbReference type="NCBIfam" id="TIGR01416">
    <property type="entry name" value="Rieske_proteo"/>
    <property type="match status" value="1"/>
</dbReference>
<gene>
    <name evidence="13" type="primary">petA_2</name>
    <name evidence="13" type="ORF">LMG23994_04495</name>
</gene>
<dbReference type="InterPro" id="IPR006317">
    <property type="entry name" value="Ubiquinol_cyt_c_Rdtase_Fe-S-su"/>
</dbReference>
<evidence type="ECO:0000256" key="1">
    <source>
        <dbReference type="ARBA" id="ARBA00004167"/>
    </source>
</evidence>
<evidence type="ECO:0000256" key="4">
    <source>
        <dbReference type="ARBA" id="ARBA00022723"/>
    </source>
</evidence>
<protein>
    <recommendedName>
        <fullName evidence="10">Ubiquinol-cytochrome c reductase iron-sulfur subunit</fullName>
        <ecNumber evidence="10">7.1.1.8</ecNumber>
    </recommendedName>
</protein>
<feature type="transmembrane region" description="Helical" evidence="10">
    <location>
        <begin position="16"/>
        <end position="39"/>
    </location>
</feature>
<dbReference type="RefSeq" id="WP_224006065.1">
    <property type="nucleotide sequence ID" value="NZ_CAJZAF010000028.1"/>
</dbReference>
<name>A0ABN7Z7I0_9BURK</name>
<keyword evidence="10" id="KW-0249">Electron transport</keyword>
<dbReference type="InterPro" id="IPR036922">
    <property type="entry name" value="Rieske_2Fe-2S_sf"/>
</dbReference>
<dbReference type="CDD" id="cd03470">
    <property type="entry name" value="Rieske_cytochrome_bc1"/>
    <property type="match status" value="1"/>
</dbReference>
<dbReference type="EC" id="7.1.1.8" evidence="10"/>
<feature type="domain" description="Rieske" evidence="12">
    <location>
        <begin position="89"/>
        <end position="197"/>
    </location>
</feature>
<evidence type="ECO:0000313" key="14">
    <source>
        <dbReference type="Proteomes" id="UP000701702"/>
    </source>
</evidence>
<dbReference type="EMBL" id="CAJZAF010000028">
    <property type="protein sequence ID" value="CAG9180795.1"/>
    <property type="molecule type" value="Genomic_DNA"/>
</dbReference>
<comment type="subunit">
    <text evidence="11">The main subunits of complex b-c1 are: cytochrome b, cytochrome c1 and the Rieske protein.</text>
</comment>
<evidence type="ECO:0000256" key="3">
    <source>
        <dbReference type="ARBA" id="ARBA00022714"/>
    </source>
</evidence>
<dbReference type="PANTHER" id="PTHR10134">
    <property type="entry name" value="CYTOCHROME B-C1 COMPLEX SUBUNIT RIESKE, MITOCHONDRIAL"/>
    <property type="match status" value="1"/>
</dbReference>
<keyword evidence="2 10" id="KW-0812">Transmembrane</keyword>
<organism evidence="13 14">
    <name type="scientific">Cupriavidus pinatubonensis</name>
    <dbReference type="NCBI Taxonomy" id="248026"/>
    <lineage>
        <taxon>Bacteria</taxon>
        <taxon>Pseudomonadati</taxon>
        <taxon>Pseudomonadota</taxon>
        <taxon>Betaproteobacteria</taxon>
        <taxon>Burkholderiales</taxon>
        <taxon>Burkholderiaceae</taxon>
        <taxon>Cupriavidus</taxon>
    </lineage>
</organism>
<dbReference type="InterPro" id="IPR014349">
    <property type="entry name" value="Rieske_Fe-S_prot"/>
</dbReference>
<comment type="caution">
    <text evidence="13">The sequence shown here is derived from an EMBL/GenBank/DDBJ whole genome shotgun (WGS) entry which is preliminary data.</text>
</comment>
<keyword evidence="6" id="KW-0408">Iron</keyword>
<evidence type="ECO:0000256" key="10">
    <source>
        <dbReference type="RuleBase" id="RU004494"/>
    </source>
</evidence>
<comment type="catalytic activity">
    <reaction evidence="10">
        <text>a quinol + 2 Fe(III)-[cytochrome c](out) = a quinone + 2 Fe(II)-[cytochrome c](out) + 2 H(+)(out)</text>
        <dbReference type="Rhea" id="RHEA:11484"/>
        <dbReference type="Rhea" id="RHEA-COMP:10350"/>
        <dbReference type="Rhea" id="RHEA-COMP:14399"/>
        <dbReference type="ChEBI" id="CHEBI:15378"/>
        <dbReference type="ChEBI" id="CHEBI:24646"/>
        <dbReference type="ChEBI" id="CHEBI:29033"/>
        <dbReference type="ChEBI" id="CHEBI:29034"/>
        <dbReference type="ChEBI" id="CHEBI:132124"/>
        <dbReference type="EC" id="7.1.1.8"/>
    </reaction>
</comment>
<keyword evidence="9" id="KW-1015">Disulfide bond</keyword>
<reference evidence="13 14" key="1">
    <citation type="submission" date="2021-08" db="EMBL/GenBank/DDBJ databases">
        <authorList>
            <person name="Peeters C."/>
        </authorList>
    </citation>
    <scope>NUCLEOTIDE SEQUENCE [LARGE SCALE GENOMIC DNA]</scope>
    <source>
        <strain evidence="13 14">LMG 23994</strain>
    </source>
</reference>
<comment type="subcellular location">
    <subcellularLocation>
        <location evidence="1">Membrane</location>
        <topology evidence="1">Single-pass membrane protein</topology>
    </subcellularLocation>
</comment>
<keyword evidence="14" id="KW-1185">Reference proteome</keyword>
<dbReference type="InterPro" id="IPR005805">
    <property type="entry name" value="Rieske_Fe-S_prot_C"/>
</dbReference>
<keyword evidence="3" id="KW-0001">2Fe-2S</keyword>
<accession>A0ABN7Z7I0</accession>
<dbReference type="InterPro" id="IPR017941">
    <property type="entry name" value="Rieske_2Fe-2S"/>
</dbReference>
<keyword evidence="7" id="KW-0411">Iron-sulfur</keyword>
<dbReference type="Proteomes" id="UP000701702">
    <property type="component" value="Unassembled WGS sequence"/>
</dbReference>
<evidence type="ECO:0000256" key="5">
    <source>
        <dbReference type="ARBA" id="ARBA00022989"/>
    </source>
</evidence>
<evidence type="ECO:0000256" key="8">
    <source>
        <dbReference type="ARBA" id="ARBA00023136"/>
    </source>
</evidence>
<comment type="miscellaneous">
    <text evidence="10">The Rieske protein is a high potential 2Fe-2S protein.</text>
</comment>
<dbReference type="Gene3D" id="2.102.10.10">
    <property type="entry name" value="Rieske [2Fe-2S] iron-sulphur domain"/>
    <property type="match status" value="1"/>
</dbReference>
<evidence type="ECO:0000259" key="12">
    <source>
        <dbReference type="PROSITE" id="PS51296"/>
    </source>
</evidence>
<evidence type="ECO:0000256" key="2">
    <source>
        <dbReference type="ARBA" id="ARBA00022692"/>
    </source>
</evidence>
<keyword evidence="8 10" id="KW-0472">Membrane</keyword>
<evidence type="ECO:0000256" key="6">
    <source>
        <dbReference type="ARBA" id="ARBA00023004"/>
    </source>
</evidence>
<dbReference type="SUPFAM" id="SSF50022">
    <property type="entry name" value="ISP domain"/>
    <property type="match status" value="1"/>
</dbReference>
<keyword evidence="4" id="KW-0479">Metal-binding</keyword>
<comment type="cofactor">
    <cofactor evidence="10">
        <name>[2Fe-2S] cluster</name>
        <dbReference type="ChEBI" id="CHEBI:190135"/>
    </cofactor>
    <text evidence="10">Binds 1 [2Fe-2S] cluster per subunit.</text>
</comment>